<keyword evidence="3" id="KW-1185">Reference proteome</keyword>
<accession>A0ABU5IJT8</accession>
<dbReference type="RefSeq" id="WP_322466969.1">
    <property type="nucleotide sequence ID" value="NZ_JAXOJX010000039.1"/>
</dbReference>
<dbReference type="SUPFAM" id="SSF69118">
    <property type="entry name" value="AhpD-like"/>
    <property type="match status" value="1"/>
</dbReference>
<reference evidence="2 3" key="1">
    <citation type="submission" date="2023-11" db="EMBL/GenBank/DDBJ databases">
        <title>Draft genome of Azohydromonas lata strain H1 (DSM1123), a polyhydroxyalkanoate producer.</title>
        <authorList>
            <person name="Traversa D."/>
            <person name="D'Addabbo P."/>
            <person name="Pazzani C."/>
            <person name="Manzari C."/>
            <person name="Chiara M."/>
            <person name="Scrascia M."/>
        </authorList>
    </citation>
    <scope>NUCLEOTIDE SEQUENCE [LARGE SCALE GENOMIC DNA]</scope>
    <source>
        <strain evidence="2 3">H1</strain>
    </source>
</reference>
<dbReference type="PANTHER" id="PTHR35446">
    <property type="entry name" value="SI:CH211-175M2.5"/>
    <property type="match status" value="1"/>
</dbReference>
<organism evidence="2 3">
    <name type="scientific">Azohydromonas lata</name>
    <dbReference type="NCBI Taxonomy" id="45677"/>
    <lineage>
        <taxon>Bacteria</taxon>
        <taxon>Pseudomonadati</taxon>
        <taxon>Pseudomonadota</taxon>
        <taxon>Betaproteobacteria</taxon>
        <taxon>Burkholderiales</taxon>
        <taxon>Sphaerotilaceae</taxon>
        <taxon>Azohydromonas</taxon>
    </lineage>
</organism>
<dbReference type="InterPro" id="IPR003779">
    <property type="entry name" value="CMD-like"/>
</dbReference>
<dbReference type="InterPro" id="IPR029032">
    <property type="entry name" value="AhpD-like"/>
</dbReference>
<sequence length="138" mass="15017">MSTIALNPNPEENPRVKAVFDDIRATRKTDFVNNMWRALAFDATLLENTWAEVKEVMATPSSLDPLTKEMIYIAVSVANSCSYCIHSHTAAAKAKGMTSEQHAELLTIISLAAKTNHLANGLQLPLDSVFDANSVAQA</sequence>
<dbReference type="NCBIfam" id="TIGR00778">
    <property type="entry name" value="ahpD_dom"/>
    <property type="match status" value="1"/>
</dbReference>
<dbReference type="Pfam" id="PF02627">
    <property type="entry name" value="CMD"/>
    <property type="match status" value="1"/>
</dbReference>
<protein>
    <submittedName>
        <fullName evidence="2">Carboxymuconolactone decarboxylase family protein</fullName>
    </submittedName>
</protein>
<name>A0ABU5IJT8_9BURK</name>
<dbReference type="Proteomes" id="UP001293718">
    <property type="component" value="Unassembled WGS sequence"/>
</dbReference>
<comment type="caution">
    <text evidence="2">The sequence shown here is derived from an EMBL/GenBank/DDBJ whole genome shotgun (WGS) entry which is preliminary data.</text>
</comment>
<feature type="domain" description="Carboxymuconolactone decarboxylase-like" evidence="1">
    <location>
        <begin position="48"/>
        <end position="123"/>
    </location>
</feature>
<dbReference type="PANTHER" id="PTHR35446:SF2">
    <property type="entry name" value="CARBOXYMUCONOLACTONE DECARBOXYLASE-LIKE DOMAIN-CONTAINING PROTEIN"/>
    <property type="match status" value="1"/>
</dbReference>
<proteinExistence type="predicted"/>
<gene>
    <name evidence="2" type="ORF">SM757_21420</name>
</gene>
<evidence type="ECO:0000259" key="1">
    <source>
        <dbReference type="Pfam" id="PF02627"/>
    </source>
</evidence>
<dbReference type="Gene3D" id="1.20.1290.10">
    <property type="entry name" value="AhpD-like"/>
    <property type="match status" value="1"/>
</dbReference>
<dbReference type="EMBL" id="JAXOJX010000039">
    <property type="protein sequence ID" value="MDZ5459142.1"/>
    <property type="molecule type" value="Genomic_DNA"/>
</dbReference>
<evidence type="ECO:0000313" key="3">
    <source>
        <dbReference type="Proteomes" id="UP001293718"/>
    </source>
</evidence>
<dbReference type="InterPro" id="IPR004675">
    <property type="entry name" value="AhpD_core"/>
</dbReference>
<evidence type="ECO:0000313" key="2">
    <source>
        <dbReference type="EMBL" id="MDZ5459142.1"/>
    </source>
</evidence>